<dbReference type="EMBL" id="JAWXYG010000006">
    <property type="protein sequence ID" value="KAK4269525.1"/>
    <property type="molecule type" value="Genomic_DNA"/>
</dbReference>
<keyword evidence="1" id="KW-0863">Zinc-finger</keyword>
<reference evidence="4" key="1">
    <citation type="submission" date="2023-10" db="EMBL/GenBank/DDBJ databases">
        <title>Chromosome-level genome of the transformable northern wattle, Acacia crassicarpa.</title>
        <authorList>
            <person name="Massaro I."/>
            <person name="Sinha N.R."/>
            <person name="Poethig S."/>
            <person name="Leichty A.R."/>
        </authorList>
    </citation>
    <scope>NUCLEOTIDE SEQUENCE</scope>
    <source>
        <strain evidence="4">Acra3RX</strain>
        <tissue evidence="4">Leaf</tissue>
    </source>
</reference>
<feature type="region of interest" description="Disordered" evidence="2">
    <location>
        <begin position="426"/>
        <end position="480"/>
    </location>
</feature>
<dbReference type="InterPro" id="IPR001841">
    <property type="entry name" value="Znf_RING"/>
</dbReference>
<feature type="region of interest" description="Disordered" evidence="2">
    <location>
        <begin position="32"/>
        <end position="61"/>
    </location>
</feature>
<feature type="compositionally biased region" description="Polar residues" evidence="2">
    <location>
        <begin position="511"/>
        <end position="525"/>
    </location>
</feature>
<sequence length="640" mass="69434">MTFKKPQIFAIRFLFSCPSRAGFSSASTFSQELNCPSKPMGNSNDEDKLHASTSRLQGSEEQGCNLCTTNSADIHRVNDNVPGISQSHNREIAPSGGNLMTTSSQSNLSLLNRPHSGFLSQNAASFNPISRSRVGNTDQPPLDINFGVPMFGPNQGAVSLNSPEMLEERHLTPNSGSNTDVEVNTNLSGIHLAGESNRGFDPSLSAHHSTMHSRRLLNPNFDLSGAISGFQDNNEIINDLPQNVDARMHSTGSHYPRPVRLGPPSLPSESNQIMQRERTVLSSQNVDARMHSTGSHYPRPVRLGPPSLPSESNQFSGFQDNKEIINDLPQNVDARMHSTGSHYPRPVRLGPPSLPSESNQIMQCERTVFSSPGMISNQPLSGQLPQYLVNSNQNFSLQSSTSLVGTATGRTRGMDPSNLVMRNMTSQATRPRGRSSHKRGASEPQSSLAQARLRRTTMNDPHIFPSVPTMTGSAPLTRNTTQTIFPSSHEAIPFTSQATVSTVRPPISTWARTASSAPSTSQTIPPSIRAATSHPPGLRITSPPRSHWRPSQSLPSTPDNAPPIFIEGLDETPGLLGYQCCLCKRDLNLTPGNQPIAQLNQPPGHAVLPCGHTFHDECLNKMTPEEQKHDPPCIPCALGE</sequence>
<protein>
    <recommendedName>
        <fullName evidence="3">RING-type domain-containing protein</fullName>
    </recommendedName>
</protein>
<evidence type="ECO:0000256" key="2">
    <source>
        <dbReference type="SAM" id="MobiDB-lite"/>
    </source>
</evidence>
<keyword evidence="5" id="KW-1185">Reference proteome</keyword>
<proteinExistence type="predicted"/>
<keyword evidence="1" id="KW-0479">Metal-binding</keyword>
<dbReference type="PANTHER" id="PTHR31150">
    <property type="entry name" value="EXPRESSED PROTEIN"/>
    <property type="match status" value="1"/>
</dbReference>
<dbReference type="PROSITE" id="PS50089">
    <property type="entry name" value="ZF_RING_2"/>
    <property type="match status" value="1"/>
</dbReference>
<evidence type="ECO:0000256" key="1">
    <source>
        <dbReference type="PROSITE-ProRule" id="PRU00175"/>
    </source>
</evidence>
<dbReference type="Proteomes" id="UP001293593">
    <property type="component" value="Unassembled WGS sequence"/>
</dbReference>
<keyword evidence="1" id="KW-0862">Zinc</keyword>
<dbReference type="AlphaFoldDB" id="A0AAE1KBY2"/>
<organism evidence="4 5">
    <name type="scientific">Acacia crassicarpa</name>
    <name type="common">northern wattle</name>
    <dbReference type="NCBI Taxonomy" id="499986"/>
    <lineage>
        <taxon>Eukaryota</taxon>
        <taxon>Viridiplantae</taxon>
        <taxon>Streptophyta</taxon>
        <taxon>Embryophyta</taxon>
        <taxon>Tracheophyta</taxon>
        <taxon>Spermatophyta</taxon>
        <taxon>Magnoliopsida</taxon>
        <taxon>eudicotyledons</taxon>
        <taxon>Gunneridae</taxon>
        <taxon>Pentapetalae</taxon>
        <taxon>rosids</taxon>
        <taxon>fabids</taxon>
        <taxon>Fabales</taxon>
        <taxon>Fabaceae</taxon>
        <taxon>Caesalpinioideae</taxon>
        <taxon>mimosoid clade</taxon>
        <taxon>Acacieae</taxon>
        <taxon>Acacia</taxon>
    </lineage>
</organism>
<evidence type="ECO:0000259" key="3">
    <source>
        <dbReference type="PROSITE" id="PS50089"/>
    </source>
</evidence>
<gene>
    <name evidence="4" type="ORF">QN277_022672</name>
</gene>
<feature type="domain" description="RING-type" evidence="3">
    <location>
        <begin position="580"/>
        <end position="636"/>
    </location>
</feature>
<feature type="compositionally biased region" description="Polar residues" evidence="2">
    <location>
        <begin position="51"/>
        <end position="61"/>
    </location>
</feature>
<evidence type="ECO:0000313" key="5">
    <source>
        <dbReference type="Proteomes" id="UP001293593"/>
    </source>
</evidence>
<dbReference type="SUPFAM" id="SSF57850">
    <property type="entry name" value="RING/U-box"/>
    <property type="match status" value="1"/>
</dbReference>
<evidence type="ECO:0000313" key="4">
    <source>
        <dbReference type="EMBL" id="KAK4269525.1"/>
    </source>
</evidence>
<dbReference type="PANTHER" id="PTHR31150:SF19">
    <property type="entry name" value="RING-TYPE DOMAIN-CONTAINING PROTEIN"/>
    <property type="match status" value="1"/>
</dbReference>
<feature type="region of interest" description="Disordered" evidence="2">
    <location>
        <begin position="511"/>
        <end position="562"/>
    </location>
</feature>
<feature type="compositionally biased region" description="Polar residues" evidence="2">
    <location>
        <begin position="468"/>
        <end position="480"/>
    </location>
</feature>
<comment type="caution">
    <text evidence="4">The sequence shown here is derived from an EMBL/GenBank/DDBJ whole genome shotgun (WGS) entry which is preliminary data.</text>
</comment>
<name>A0AAE1KBY2_9FABA</name>
<dbReference type="GO" id="GO:0008270">
    <property type="term" value="F:zinc ion binding"/>
    <property type="evidence" value="ECO:0007669"/>
    <property type="project" value="UniProtKB-KW"/>
</dbReference>
<feature type="compositionally biased region" description="Polar residues" evidence="2">
    <location>
        <begin position="549"/>
        <end position="559"/>
    </location>
</feature>
<accession>A0AAE1KBY2</accession>